<dbReference type="AlphaFoldDB" id="A0A2T4PXY9"/>
<name>A0A2T4PXY9_STAWA</name>
<feature type="transmembrane region" description="Helical" evidence="1">
    <location>
        <begin position="7"/>
        <end position="28"/>
    </location>
</feature>
<evidence type="ECO:0000256" key="1">
    <source>
        <dbReference type="SAM" id="Phobius"/>
    </source>
</evidence>
<organism evidence="2 3">
    <name type="scientific">Staphylococcus warneri</name>
    <dbReference type="NCBI Taxonomy" id="1292"/>
    <lineage>
        <taxon>Bacteria</taxon>
        <taxon>Bacillati</taxon>
        <taxon>Bacillota</taxon>
        <taxon>Bacilli</taxon>
        <taxon>Bacillales</taxon>
        <taxon>Staphylococcaceae</taxon>
        <taxon>Staphylococcus</taxon>
    </lineage>
</organism>
<dbReference type="EMBL" id="PZEV01000051">
    <property type="protein sequence ID" value="PTI49747.1"/>
    <property type="molecule type" value="Genomic_DNA"/>
</dbReference>
<keyword evidence="1" id="KW-0812">Transmembrane</keyword>
<comment type="caution">
    <text evidence="2">The sequence shown here is derived from an EMBL/GenBank/DDBJ whole genome shotgun (WGS) entry which is preliminary data.</text>
</comment>
<evidence type="ECO:0000313" key="3">
    <source>
        <dbReference type="Proteomes" id="UP000240717"/>
    </source>
</evidence>
<evidence type="ECO:0000313" key="2">
    <source>
        <dbReference type="EMBL" id="PTI49747.1"/>
    </source>
</evidence>
<reference evidence="2 3" key="1">
    <citation type="journal article" date="2016" name="Front. Microbiol.">
        <title>Comprehensive Phylogenetic Analysis of Bovine Non-aureus Staphylococci Species Based on Whole-Genome Sequencing.</title>
        <authorList>
            <person name="Naushad S."/>
            <person name="Barkema H.W."/>
            <person name="Luby C."/>
            <person name="Condas L.A."/>
            <person name="Nobrega D.B."/>
            <person name="Carson D.A."/>
            <person name="De Buck J."/>
        </authorList>
    </citation>
    <scope>NUCLEOTIDE SEQUENCE [LARGE SCALE GENOMIC DNA]</scope>
    <source>
        <strain evidence="2 3">SNUC 2993</strain>
    </source>
</reference>
<accession>A0A2T4PXY9</accession>
<protein>
    <submittedName>
        <fullName evidence="2">Uncharacterized protein</fullName>
    </submittedName>
</protein>
<gene>
    <name evidence="2" type="ORF">BU085_11295</name>
</gene>
<feature type="transmembrane region" description="Helical" evidence="1">
    <location>
        <begin position="48"/>
        <end position="69"/>
    </location>
</feature>
<keyword evidence="1" id="KW-1133">Transmembrane helix</keyword>
<keyword evidence="1" id="KW-0472">Membrane</keyword>
<proteinExistence type="predicted"/>
<sequence>MKVIGYILSFILLILFIYNIFRFIMVLIENTLNVDFGMETLLHNSYFVNGGVFGAIIIIIALELINHLINEEKF</sequence>
<dbReference type="Proteomes" id="UP000240717">
    <property type="component" value="Unassembled WGS sequence"/>
</dbReference>